<feature type="domain" description="Protein-glutamine gamma-glutamyltransferase-like C-terminal" evidence="2">
    <location>
        <begin position="427"/>
        <end position="497"/>
    </location>
</feature>
<dbReference type="Proteomes" id="UP000077726">
    <property type="component" value="Unassembled WGS sequence"/>
</dbReference>
<protein>
    <recommendedName>
        <fullName evidence="2">Protein-glutamine gamma-glutamyltransferase-like C-terminal domain-containing protein</fullName>
    </recommendedName>
</protein>
<keyword evidence="1" id="KW-0472">Membrane</keyword>
<feature type="transmembrane region" description="Helical" evidence="1">
    <location>
        <begin position="31"/>
        <end position="53"/>
    </location>
</feature>
<dbReference type="InterPro" id="IPR025403">
    <property type="entry name" value="TgpA-like_C"/>
</dbReference>
<evidence type="ECO:0000256" key="1">
    <source>
        <dbReference type="SAM" id="Phobius"/>
    </source>
</evidence>
<dbReference type="STRING" id="1795832.A7Q00_11690"/>
<feature type="transmembrane region" description="Helical" evidence="1">
    <location>
        <begin position="152"/>
        <end position="177"/>
    </location>
</feature>
<evidence type="ECO:0000259" key="2">
    <source>
        <dbReference type="Pfam" id="PF13559"/>
    </source>
</evidence>
<evidence type="ECO:0000313" key="4">
    <source>
        <dbReference type="Proteomes" id="UP000077726"/>
    </source>
</evidence>
<dbReference type="OrthoDB" id="183980at2"/>
<feature type="transmembrane region" description="Helical" evidence="1">
    <location>
        <begin position="263"/>
        <end position="283"/>
    </location>
</feature>
<feature type="transmembrane region" description="Helical" evidence="1">
    <location>
        <begin position="220"/>
        <end position="242"/>
    </location>
</feature>
<evidence type="ECO:0000313" key="3">
    <source>
        <dbReference type="EMBL" id="OAM36422.1"/>
    </source>
</evidence>
<keyword evidence="4" id="KW-1185">Reference proteome</keyword>
<keyword evidence="1" id="KW-1133">Transmembrane helix</keyword>
<name>A0A1B6VT24_9NEIS</name>
<feature type="transmembrane region" description="Helical" evidence="1">
    <location>
        <begin position="350"/>
        <end position="371"/>
    </location>
</feature>
<organism evidence="3 4">
    <name type="scientific">Eikenella halliae</name>
    <dbReference type="NCBI Taxonomy" id="1795832"/>
    <lineage>
        <taxon>Bacteria</taxon>
        <taxon>Pseudomonadati</taxon>
        <taxon>Pseudomonadota</taxon>
        <taxon>Betaproteobacteria</taxon>
        <taxon>Neisseriales</taxon>
        <taxon>Neisseriaceae</taxon>
        <taxon>Eikenella</taxon>
    </lineage>
</organism>
<gene>
    <name evidence="3" type="ORF">A7Q00_11690</name>
</gene>
<proteinExistence type="predicted"/>
<reference evidence="4" key="1">
    <citation type="submission" date="2016-05" db="EMBL/GenBank/DDBJ databases">
        <title>Draft genome of Corynebacterium afermentans subsp. afermentans LCDC 88199T.</title>
        <authorList>
            <person name="Bernier A.-M."/>
            <person name="Bernard K."/>
        </authorList>
    </citation>
    <scope>NUCLEOTIDE SEQUENCE [LARGE SCALE GENOMIC DNA]</scope>
    <source>
        <strain evidence="4">NML130454</strain>
    </source>
</reference>
<dbReference type="EMBL" id="LXSQ01000030">
    <property type="protein sequence ID" value="OAM36422.1"/>
    <property type="molecule type" value="Genomic_DNA"/>
</dbReference>
<comment type="caution">
    <text evidence="3">The sequence shown here is derived from an EMBL/GenBank/DDBJ whole genome shotgun (WGS) entry which is preliminary data.</text>
</comment>
<dbReference type="RefSeq" id="WP_064090705.1">
    <property type="nucleotide sequence ID" value="NZ_LXSQ01000030.1"/>
</dbReference>
<sequence length="519" mass="59223">MNIWETRLNFRPRSGWEALDLGTRLFQERPALYMAVWATLSLPVYALVLALCWQQPEWGGFFVWWLKPLFEAPVLWLMSQQVFEPLPPYRQCIRTAFRQMWRPRLIGDLTWRRFSLRRSLVLPVTLLEGVNGKAYQRRCNELSRQSGGAAGWLAVFGIHLESILAFGLLSMLFWLWVGDPTQNIVAGPFGGARSMAALEQIETLVSSGRGMLFQHLLNGIYVLLLCFWGPIYVACGFTLYLNARTKAEGWDIRLAARKIQDRLLSSSSALWALALAVFIGFGFSGSLHAEPLPSREKVEQIRDNTLRKAPFQSIKTQTEYCWIKCGKEDNTRQQRSLPDMPDIKTPSPGWFNGLMYALIVLLLALVLWVLYRWYRANGGFGFGLNQGEEVPETLFGMKITPESLPKDVASTVLAEYERDPRAAMSLLYRASLSQISRRHGLPLRSSDTEGQVLKRVRQRQPQLLDYWQPLTDNWVALAYAHRLPEREAVHSLCRQYRQVFAGAEQEFSGSLRAAGEGRA</sequence>
<dbReference type="AlphaFoldDB" id="A0A1B6VT24"/>
<keyword evidence="1" id="KW-0812">Transmembrane</keyword>
<dbReference type="Pfam" id="PF13559">
    <property type="entry name" value="DUF4129"/>
    <property type="match status" value="1"/>
</dbReference>
<accession>A0A1B6VT24</accession>